<feature type="chain" id="PRO_5015890510" evidence="1">
    <location>
        <begin position="27"/>
        <end position="154"/>
    </location>
</feature>
<dbReference type="Pfam" id="PF04945">
    <property type="entry name" value="YHS"/>
    <property type="match status" value="1"/>
</dbReference>
<evidence type="ECO:0000313" key="4">
    <source>
        <dbReference type="Proteomes" id="UP000248014"/>
    </source>
</evidence>
<dbReference type="AlphaFoldDB" id="A0A2V3US81"/>
<keyword evidence="4" id="KW-1185">Reference proteome</keyword>
<sequence length="154" mass="16533">MRTPKMLAFLASGLIAVAALPSVAYAKTNPVYTGTFDNVALSGYDAVGYFTQGRPVKGSATFKTTYKGAEFYFASAANLAKFKANPAAFAPQYGGYCAWAVSQGYTASGDPQVWKIVGGKLYVNYSREIGDKWEKNIPGFIASANKNWPTILAK</sequence>
<dbReference type="InterPro" id="IPR007029">
    <property type="entry name" value="YHS_dom"/>
</dbReference>
<accession>A0A2V3US81</accession>
<reference evidence="3 4" key="1">
    <citation type="submission" date="2018-05" db="EMBL/GenBank/DDBJ databases">
        <title>Genomic Encyclopedia of Type Strains, Phase IV (KMG-IV): sequencing the most valuable type-strain genomes for metagenomic binning, comparative biology and taxonomic classification.</title>
        <authorList>
            <person name="Goeker M."/>
        </authorList>
    </citation>
    <scope>NUCLEOTIDE SEQUENCE [LARGE SCALE GENOMIC DNA]</scope>
    <source>
        <strain evidence="3 4">DSM 3183</strain>
    </source>
</reference>
<dbReference type="OrthoDB" id="344729at2"/>
<name>A0A2V3US81_9SPHN</name>
<evidence type="ECO:0000256" key="1">
    <source>
        <dbReference type="SAM" id="SignalP"/>
    </source>
</evidence>
<dbReference type="NCBIfam" id="NF041384">
    <property type="entry name" value="YHS_seleno_dom"/>
    <property type="match status" value="1"/>
</dbReference>
<dbReference type="EMBL" id="QJJM01000015">
    <property type="protein sequence ID" value="PXW69820.1"/>
    <property type="molecule type" value="Genomic_DNA"/>
</dbReference>
<organism evidence="3 4">
    <name type="scientific">Blastomonas natatoria</name>
    <dbReference type="NCBI Taxonomy" id="34015"/>
    <lineage>
        <taxon>Bacteria</taxon>
        <taxon>Pseudomonadati</taxon>
        <taxon>Pseudomonadota</taxon>
        <taxon>Alphaproteobacteria</taxon>
        <taxon>Sphingomonadales</taxon>
        <taxon>Sphingomonadaceae</taxon>
        <taxon>Blastomonas</taxon>
    </lineage>
</organism>
<gene>
    <name evidence="3" type="ORF">C7451_11593</name>
</gene>
<dbReference type="Proteomes" id="UP000248014">
    <property type="component" value="Unassembled WGS sequence"/>
</dbReference>
<feature type="signal peptide" evidence="1">
    <location>
        <begin position="1"/>
        <end position="26"/>
    </location>
</feature>
<evidence type="ECO:0000259" key="2">
    <source>
        <dbReference type="Pfam" id="PF04945"/>
    </source>
</evidence>
<evidence type="ECO:0000313" key="3">
    <source>
        <dbReference type="EMBL" id="PXW69820.1"/>
    </source>
</evidence>
<keyword evidence="1" id="KW-0732">Signal</keyword>
<protein>
    <submittedName>
        <fullName evidence="3">YHS domain-containing protein</fullName>
    </submittedName>
</protein>
<dbReference type="RefSeq" id="WP_110300025.1">
    <property type="nucleotide sequence ID" value="NZ_QJJM01000015.1"/>
</dbReference>
<proteinExistence type="predicted"/>
<comment type="caution">
    <text evidence="3">The sequence shown here is derived from an EMBL/GenBank/DDBJ whole genome shotgun (WGS) entry which is preliminary data.</text>
</comment>
<feature type="domain" description="YHS" evidence="2">
    <location>
        <begin position="47"/>
        <end position="93"/>
    </location>
</feature>